<dbReference type="EMBL" id="JAEMGP010000014">
    <property type="protein sequence ID" value="KAG5200941.1"/>
    <property type="molecule type" value="Genomic_DNA"/>
</dbReference>
<keyword evidence="6 16" id="KW-0297">G-protein coupled receptor</keyword>
<evidence type="ECO:0000256" key="7">
    <source>
        <dbReference type="ARBA" id="ARBA00023054"/>
    </source>
</evidence>
<evidence type="ECO:0000256" key="17">
    <source>
        <dbReference type="SAM" id="MobiDB-lite"/>
    </source>
</evidence>
<comment type="similarity">
    <text evidence="12">Belongs to the chemokine-like receptor (CMKLR) family.</text>
</comment>
<evidence type="ECO:0000256" key="18">
    <source>
        <dbReference type="SAM" id="Phobius"/>
    </source>
</evidence>
<dbReference type="PANTHER" id="PTHR15635:SF11">
    <property type="entry name" value="COILED-COIL DOMAIN-CONTAINING PROTEIN 9"/>
    <property type="match status" value="1"/>
</dbReference>
<evidence type="ECO:0000256" key="4">
    <source>
        <dbReference type="ARBA" id="ARBA00022692"/>
    </source>
</evidence>
<dbReference type="InterPro" id="IPR000276">
    <property type="entry name" value="GPCR_Rhodpsn"/>
</dbReference>
<dbReference type="GO" id="GO:0004930">
    <property type="term" value="F:G protein-coupled receptor activity"/>
    <property type="evidence" value="ECO:0007669"/>
    <property type="project" value="UniProtKB-KW"/>
</dbReference>
<evidence type="ECO:0000256" key="5">
    <source>
        <dbReference type="ARBA" id="ARBA00022989"/>
    </source>
</evidence>
<evidence type="ECO:0000256" key="10">
    <source>
        <dbReference type="ARBA" id="ARBA00023170"/>
    </source>
</evidence>
<keyword evidence="9" id="KW-1015">Disulfide bond</keyword>
<keyword evidence="10 16" id="KW-0675">Receptor</keyword>
<keyword evidence="5 18" id="KW-1133">Transmembrane helix</keyword>
<evidence type="ECO:0000256" key="11">
    <source>
        <dbReference type="ARBA" id="ARBA00023224"/>
    </source>
</evidence>
<feature type="compositionally biased region" description="Acidic residues" evidence="17">
    <location>
        <begin position="629"/>
        <end position="643"/>
    </location>
</feature>
<dbReference type="CDD" id="cd15114">
    <property type="entry name" value="7tmA_C5aR"/>
    <property type="match status" value="1"/>
</dbReference>
<feature type="compositionally biased region" description="Basic and acidic residues" evidence="17">
    <location>
        <begin position="366"/>
        <end position="379"/>
    </location>
</feature>
<feature type="region of interest" description="Disordered" evidence="17">
    <location>
        <begin position="117"/>
        <end position="643"/>
    </location>
</feature>
<evidence type="ECO:0000256" key="8">
    <source>
        <dbReference type="ARBA" id="ARBA00023136"/>
    </source>
</evidence>
<feature type="compositionally biased region" description="Basic and acidic residues" evidence="17">
    <location>
        <begin position="225"/>
        <end position="262"/>
    </location>
</feature>
<evidence type="ECO:0000256" key="15">
    <source>
        <dbReference type="ARBA" id="ARBA00057460"/>
    </source>
</evidence>
<evidence type="ECO:0000256" key="2">
    <source>
        <dbReference type="ARBA" id="ARBA00022475"/>
    </source>
</evidence>
<dbReference type="PRINTS" id="PR00426">
    <property type="entry name" value="C5ANPHYLTXNR"/>
</dbReference>
<organism evidence="20 21">
    <name type="scientific">Ovis aries</name>
    <name type="common">Sheep</name>
    <dbReference type="NCBI Taxonomy" id="9940"/>
    <lineage>
        <taxon>Eukaryota</taxon>
        <taxon>Metazoa</taxon>
        <taxon>Chordata</taxon>
        <taxon>Craniata</taxon>
        <taxon>Vertebrata</taxon>
        <taxon>Euteleostomi</taxon>
        <taxon>Mammalia</taxon>
        <taxon>Eutheria</taxon>
        <taxon>Laurasiatheria</taxon>
        <taxon>Artiodactyla</taxon>
        <taxon>Ruminantia</taxon>
        <taxon>Pecora</taxon>
        <taxon>Bovidae</taxon>
        <taxon>Caprinae</taxon>
        <taxon>Ovis</taxon>
    </lineage>
</organism>
<dbReference type="PRINTS" id="PR01104">
    <property type="entry name" value="ANPHYLATOXNR"/>
</dbReference>
<dbReference type="PROSITE" id="PS50262">
    <property type="entry name" value="G_PROTEIN_RECEP_F1_2"/>
    <property type="match status" value="1"/>
</dbReference>
<evidence type="ECO:0000256" key="9">
    <source>
        <dbReference type="ARBA" id="ARBA00023157"/>
    </source>
</evidence>
<dbReference type="InterPro" id="IPR029336">
    <property type="entry name" value="DUF4594"/>
</dbReference>
<dbReference type="FunFam" id="1.20.1070.10:FF:000034">
    <property type="entry name" value="G-protein coupled receptor 1"/>
    <property type="match status" value="1"/>
</dbReference>
<feature type="transmembrane region" description="Helical" evidence="18">
    <location>
        <begin position="931"/>
        <end position="956"/>
    </location>
</feature>
<feature type="transmembrane region" description="Helical" evidence="18">
    <location>
        <begin position="856"/>
        <end position="880"/>
    </location>
</feature>
<feature type="compositionally biased region" description="Basic and acidic residues" evidence="17">
    <location>
        <begin position="524"/>
        <end position="533"/>
    </location>
</feature>
<dbReference type="Pfam" id="PF00001">
    <property type="entry name" value="7tm_1"/>
    <property type="match status" value="1"/>
</dbReference>
<evidence type="ECO:0000259" key="19">
    <source>
        <dbReference type="PROSITE" id="PS50262"/>
    </source>
</evidence>
<feature type="transmembrane region" description="Helical" evidence="18">
    <location>
        <begin position="768"/>
        <end position="792"/>
    </location>
</feature>
<protein>
    <recommendedName>
        <fullName evidence="13">Chemerin-like receptor 1</fullName>
    </recommendedName>
    <alternativeName>
        <fullName evidence="14">Chemokine-like receptor 1</fullName>
    </alternativeName>
</protein>
<dbReference type="GO" id="GO:0006935">
    <property type="term" value="P:chemotaxis"/>
    <property type="evidence" value="ECO:0007669"/>
    <property type="project" value="InterPro"/>
</dbReference>
<dbReference type="InterPro" id="IPR017452">
    <property type="entry name" value="GPCR_Rhodpsn_7TM"/>
</dbReference>
<evidence type="ECO:0000256" key="13">
    <source>
        <dbReference type="ARBA" id="ARBA00026211"/>
    </source>
</evidence>
<dbReference type="PRINTS" id="PR00237">
    <property type="entry name" value="GPCRRHODOPSN"/>
</dbReference>
<accession>A0A835ZVI5</accession>
<dbReference type="Pfam" id="PF15266">
    <property type="entry name" value="DUF4594"/>
    <property type="match status" value="1"/>
</dbReference>
<feature type="transmembrane region" description="Helical" evidence="18">
    <location>
        <begin position="804"/>
        <end position="826"/>
    </location>
</feature>
<feature type="compositionally biased region" description="Basic and acidic residues" evidence="17">
    <location>
        <begin position="304"/>
        <end position="318"/>
    </location>
</feature>
<dbReference type="GO" id="GO:0004875">
    <property type="term" value="F:complement receptor activity"/>
    <property type="evidence" value="ECO:0007669"/>
    <property type="project" value="InterPro"/>
</dbReference>
<keyword evidence="4 16" id="KW-0812">Transmembrane</keyword>
<feature type="transmembrane region" description="Helical" evidence="18">
    <location>
        <begin position="892"/>
        <end position="911"/>
    </location>
</feature>
<feature type="compositionally biased region" description="Basic and acidic residues" evidence="17">
    <location>
        <begin position="271"/>
        <end position="291"/>
    </location>
</feature>
<proteinExistence type="inferred from homology"/>
<dbReference type="Gene3D" id="1.20.1070.10">
    <property type="entry name" value="Rhodopsin 7-helix transmembrane proteins"/>
    <property type="match status" value="1"/>
</dbReference>
<evidence type="ECO:0000256" key="12">
    <source>
        <dbReference type="ARBA" id="ARBA00025736"/>
    </source>
</evidence>
<feature type="domain" description="G-protein coupled receptors family 1 profile" evidence="19">
    <location>
        <begin position="706"/>
        <end position="953"/>
    </location>
</feature>
<evidence type="ECO:0000256" key="1">
    <source>
        <dbReference type="ARBA" id="ARBA00004651"/>
    </source>
</evidence>
<keyword evidence="2" id="KW-1003">Cell membrane</keyword>
<comment type="function">
    <text evidence="15">Receptor for the chemoattractant adipokine chemerin/RARRES2 and for the omega-3 fatty acid derived molecule resolvin E1. Interaction with RARRES2 initiates activation of G proteins G(i)/G(o) and beta-arrestin pathways inducing cellular responses via second messenger pathways such as intracellular calcium mobilization, phosphorylation of MAP kinases MAPK1/MAPK3 (ERK1/2), TYRO3, MAPK14/P38MAPK and PI3K leading to multifunctional effects, like, reduction of immune responses, enhancing of adipogenesis and angionesis. Resolvin E1 down-regulates cytokine production in macrophages by reducing the activation of MAPK1/3 (ERK1/2) and NF-kappa-B. Positively regulates adipogenesis and adipocyte metabolism.</text>
</comment>
<feature type="region of interest" description="Disordered" evidence="17">
    <location>
        <begin position="69"/>
        <end position="94"/>
    </location>
</feature>
<evidence type="ECO:0000313" key="20">
    <source>
        <dbReference type="EMBL" id="KAG5200941.1"/>
    </source>
</evidence>
<reference evidence="20 21" key="1">
    <citation type="submission" date="2020-12" db="EMBL/GenBank/DDBJ databases">
        <title>De novo assembly of Tibetan sheep genome.</title>
        <authorList>
            <person name="Li X."/>
        </authorList>
    </citation>
    <scope>NUCLEOTIDE SEQUENCE [LARGE SCALE GENOMIC DNA]</scope>
    <source>
        <tissue evidence="20">Heart</tissue>
    </source>
</reference>
<feature type="compositionally biased region" description="Acidic residues" evidence="17">
    <location>
        <begin position="482"/>
        <end position="523"/>
    </location>
</feature>
<feature type="compositionally biased region" description="Low complexity" evidence="17">
    <location>
        <begin position="566"/>
        <end position="579"/>
    </location>
</feature>
<dbReference type="AlphaFoldDB" id="A0A835ZVI5"/>
<comment type="subcellular location">
    <subcellularLocation>
        <location evidence="1">Cell membrane</location>
        <topology evidence="1">Multi-pass membrane protein</topology>
    </subcellularLocation>
</comment>
<dbReference type="InterPro" id="IPR002234">
    <property type="entry name" value="Anphylx_rcpt_C3a/C5a1-2"/>
</dbReference>
<name>A0A835ZVI5_SHEEP</name>
<feature type="compositionally biased region" description="Basic and acidic residues" evidence="17">
    <location>
        <begin position="544"/>
        <end position="557"/>
    </location>
</feature>
<keyword evidence="3" id="KW-0597">Phosphoprotein</keyword>
<keyword evidence="8 18" id="KW-0472">Membrane</keyword>
<evidence type="ECO:0000256" key="3">
    <source>
        <dbReference type="ARBA" id="ARBA00022553"/>
    </source>
</evidence>
<feature type="transmembrane region" description="Helical" evidence="18">
    <location>
        <begin position="725"/>
        <end position="748"/>
    </location>
</feature>
<comment type="similarity">
    <text evidence="16">Belongs to the G-protein coupled receptor 1 family.</text>
</comment>
<keyword evidence="11 16" id="KW-0807">Transducer</keyword>
<sequence length="1003" mass="111621">MSHSKERDISTELALNADSEEEEILSIENCELLQLTIKFHWQEGGGPPPTSQHKLAGAPSAVSRFCRGGLLGPRPHSASGMSAALDLKSKEEKDAELDKRIEALRRKNEALIRRYQEIEEDRKKAELEGVAVTGPRKGRSVEKENVAVEKNLGPSRRSPGTPRPPGVSKGGRTPPQHGGRAGMGRTSRSWEDSPGEQPRGGAGGRGRRGRGRGSPHLSGGGDASIADRKSKEWEERRKQNIEKMNEEMEKIAEYERNQREGVLEPNPVRNFLDDPRRRSGPLEEPERDRREGSRRHGRNWGGPDFERVRHGLEQERQGRRAGLGGAGDMTLSMTGRERSEYLRWKQEREKIDQERLQRHRKPTGQWRREWDAEKTDGMFKDGPAVALEPSHRYDDQAWARPPKPPTFREFLSQHKTEVSRRKKKSSRPQPKAVPRAYSDHDDRWETKEAVSAAPEPPQPALPKEAPVQLPETLAAAHRPPEDEGEEGEDEGEDGEDEEWEDVSEDDEEEEIEEEEEADDEEEEPAGHHQHQEAEPSGGPSGSPTREHSDKEPARPEEPLPLPQAPATPSSPFSPPGGHHPVSDWGEEMELNSPRTAHPADAVSPGGDQPAPASLESGPSAPGTQKAEEEGSEAAPEADPEGQETAEIADFQRDSMAVSTPDYSDYDKWTSNPDDRVDDSPYTHRLRAPDVIALVIFAAVFLIGVPGNAMVVWVTGSEVKRTVNAIWFLNLAVADFLSCLALPILFTSIIQQNHWSFGDAACRILPSLILLNMYASILLLATISADRFLLVFNPVWCQNYRGARVAWLACTVAWSLALLLTIPSFVFRQVYVEHYPPKTMCVVAYGRGHEYAEKAVAIVRLAVGFLGPLVTLAICYTFLLLRAWSRTATRSAKTLKVVVAVVTSFFVFWLPYQVTGMMLAFFQPQWDSFKLVSSLDALCVSLAYINCCINPIIYVFAAQGFHARFLKTLPARVRGVLTEESVRRESKSQTLSTVDTPALKSQAV</sequence>
<dbReference type="GO" id="GO:0005886">
    <property type="term" value="C:plasma membrane"/>
    <property type="evidence" value="ECO:0007669"/>
    <property type="project" value="UniProtKB-SubCell"/>
</dbReference>
<comment type="caution">
    <text evidence="20">The sequence shown here is derived from an EMBL/GenBank/DDBJ whole genome shotgun (WGS) entry which is preliminary data.</text>
</comment>
<dbReference type="PROSITE" id="PS00237">
    <property type="entry name" value="G_PROTEIN_RECEP_F1_1"/>
    <property type="match status" value="1"/>
</dbReference>
<evidence type="ECO:0000256" key="6">
    <source>
        <dbReference type="ARBA" id="ARBA00023040"/>
    </source>
</evidence>
<feature type="compositionally biased region" description="Basic and acidic residues" evidence="17">
    <location>
        <begin position="335"/>
        <end position="356"/>
    </location>
</feature>
<dbReference type="Proteomes" id="UP000664991">
    <property type="component" value="Chromosome 14"/>
</dbReference>
<keyword evidence="7" id="KW-0175">Coiled coil</keyword>
<dbReference type="SUPFAM" id="SSF81321">
    <property type="entry name" value="Family A G protein-coupled receptor-like"/>
    <property type="match status" value="1"/>
</dbReference>
<feature type="compositionally biased region" description="Basic and acidic residues" evidence="17">
    <location>
        <begin position="437"/>
        <end position="448"/>
    </location>
</feature>
<feature type="transmembrane region" description="Helical" evidence="18">
    <location>
        <begin position="690"/>
        <end position="713"/>
    </location>
</feature>
<dbReference type="PANTHER" id="PTHR15635">
    <property type="entry name" value="COILED-COIL DOMAIN CONTAINING PROTEIN 9"/>
    <property type="match status" value="1"/>
</dbReference>
<evidence type="ECO:0000256" key="14">
    <source>
        <dbReference type="ARBA" id="ARBA00030532"/>
    </source>
</evidence>
<feature type="compositionally biased region" description="Basic and acidic residues" evidence="17">
    <location>
        <begin position="117"/>
        <end position="127"/>
    </location>
</feature>
<evidence type="ECO:0000256" key="16">
    <source>
        <dbReference type="RuleBase" id="RU000688"/>
    </source>
</evidence>
<gene>
    <name evidence="20" type="ORF">JEQ12_005475</name>
</gene>
<evidence type="ECO:0000313" key="21">
    <source>
        <dbReference type="Proteomes" id="UP000664991"/>
    </source>
</evidence>